<dbReference type="InterPro" id="IPR027473">
    <property type="entry name" value="L-asparaginase_C"/>
</dbReference>
<dbReference type="GO" id="GO:0006520">
    <property type="term" value="P:amino acid metabolic process"/>
    <property type="evidence" value="ECO:0007669"/>
    <property type="project" value="InterPro"/>
</dbReference>
<feature type="active site" evidence="7">
    <location>
        <position position="89"/>
    </location>
</feature>
<dbReference type="InterPro" id="IPR006034">
    <property type="entry name" value="Asparaginase/glutaminase-like"/>
</dbReference>
<protein>
    <recommendedName>
        <fullName evidence="2">asparaginase</fullName>
        <ecNumber evidence="2">3.5.1.1</ecNumber>
    </recommendedName>
</protein>
<evidence type="ECO:0000259" key="8">
    <source>
        <dbReference type="Pfam" id="PF00710"/>
    </source>
</evidence>
<comment type="similarity">
    <text evidence="1">Belongs to the asparaginase 1 family.</text>
</comment>
<comment type="caution">
    <text evidence="9">The sequence shown here is derived from an EMBL/GenBank/DDBJ whole genome shotgun (WGS) entry which is preliminary data.</text>
</comment>
<evidence type="ECO:0000256" key="3">
    <source>
        <dbReference type="ARBA" id="ARBA00049366"/>
    </source>
</evidence>
<dbReference type="InterPro" id="IPR020827">
    <property type="entry name" value="Asparaginase/glutaminase_AS1"/>
</dbReference>
<dbReference type="Pfam" id="PF00710">
    <property type="entry name" value="Asparaginase"/>
    <property type="match status" value="1"/>
</dbReference>
<evidence type="ECO:0000256" key="7">
    <source>
        <dbReference type="PROSITE-ProRule" id="PRU10100"/>
    </source>
</evidence>
<dbReference type="PANTHER" id="PTHR11707">
    <property type="entry name" value="L-ASPARAGINASE"/>
    <property type="match status" value="1"/>
</dbReference>
<organism evidence="9 10">
    <name type="scientific">Paenibacillus abyssi</name>
    <dbReference type="NCBI Taxonomy" id="1340531"/>
    <lineage>
        <taxon>Bacteria</taxon>
        <taxon>Bacillati</taxon>
        <taxon>Bacillota</taxon>
        <taxon>Bacilli</taxon>
        <taxon>Bacillales</taxon>
        <taxon>Paenibacillaceae</taxon>
        <taxon>Paenibacillus</taxon>
    </lineage>
</organism>
<name>A0A917FWF5_9BACL</name>
<evidence type="ECO:0000256" key="1">
    <source>
        <dbReference type="ARBA" id="ARBA00010518"/>
    </source>
</evidence>
<dbReference type="Gene3D" id="3.40.50.1170">
    <property type="entry name" value="L-asparaginase, N-terminal domain"/>
    <property type="match status" value="1"/>
</dbReference>
<dbReference type="PIRSF" id="PIRSF001220">
    <property type="entry name" value="L-ASNase_gatD"/>
    <property type="match status" value="1"/>
</dbReference>
<dbReference type="PROSITE" id="PS00917">
    <property type="entry name" value="ASN_GLN_ASE_2"/>
    <property type="match status" value="1"/>
</dbReference>
<dbReference type="InterPro" id="IPR027474">
    <property type="entry name" value="L-asparaginase_N"/>
</dbReference>
<dbReference type="PANTHER" id="PTHR11707:SF28">
    <property type="entry name" value="60 KDA LYSOPHOSPHOLIPASE"/>
    <property type="match status" value="1"/>
</dbReference>
<feature type="domain" description="L-asparaginase N-terminal" evidence="8">
    <location>
        <begin position="3"/>
        <end position="188"/>
    </location>
</feature>
<dbReference type="GO" id="GO:0004067">
    <property type="term" value="F:asparaginase activity"/>
    <property type="evidence" value="ECO:0007669"/>
    <property type="project" value="UniProtKB-UniRule"/>
</dbReference>
<comment type="catalytic activity">
    <reaction evidence="3">
        <text>L-asparagine + H2O = L-aspartate + NH4(+)</text>
        <dbReference type="Rhea" id="RHEA:21016"/>
        <dbReference type="ChEBI" id="CHEBI:15377"/>
        <dbReference type="ChEBI" id="CHEBI:28938"/>
        <dbReference type="ChEBI" id="CHEBI:29991"/>
        <dbReference type="ChEBI" id="CHEBI:58048"/>
        <dbReference type="EC" id="3.5.1.1"/>
    </reaction>
</comment>
<dbReference type="InterPro" id="IPR027475">
    <property type="entry name" value="Asparaginase/glutaminase_AS2"/>
</dbReference>
<proteinExistence type="inferred from homology"/>
<dbReference type="InterPro" id="IPR037152">
    <property type="entry name" value="L-asparaginase_N_sf"/>
</dbReference>
<evidence type="ECO:0000256" key="5">
    <source>
        <dbReference type="PIRSR" id="PIRSR001220-2"/>
    </source>
</evidence>
<evidence type="ECO:0000256" key="2">
    <source>
        <dbReference type="ARBA" id="ARBA00012920"/>
    </source>
</evidence>
<feature type="active site" description="O-isoaspartyl threonine intermediate" evidence="4">
    <location>
        <position position="12"/>
    </location>
</feature>
<reference evidence="9" key="1">
    <citation type="journal article" date="2014" name="Int. J. Syst. Evol. Microbiol.">
        <title>Complete genome sequence of Corynebacterium casei LMG S-19264T (=DSM 44701T), isolated from a smear-ripened cheese.</title>
        <authorList>
            <consortium name="US DOE Joint Genome Institute (JGI-PGF)"/>
            <person name="Walter F."/>
            <person name="Albersmeier A."/>
            <person name="Kalinowski J."/>
            <person name="Ruckert C."/>
        </authorList>
    </citation>
    <scope>NUCLEOTIDE SEQUENCE</scope>
    <source>
        <strain evidence="9">CGMCC 1.12987</strain>
    </source>
</reference>
<feature type="binding site" evidence="5">
    <location>
        <begin position="89"/>
        <end position="90"/>
    </location>
    <ligand>
        <name>substrate</name>
    </ligand>
</feature>
<dbReference type="SUPFAM" id="SSF53774">
    <property type="entry name" value="Glutaminase/Asparaginase"/>
    <property type="match status" value="1"/>
</dbReference>
<keyword evidence="10" id="KW-1185">Reference proteome</keyword>
<evidence type="ECO:0000256" key="6">
    <source>
        <dbReference type="PROSITE-ProRule" id="PRU10099"/>
    </source>
</evidence>
<dbReference type="PRINTS" id="PR00139">
    <property type="entry name" value="ASNGLNASE"/>
</dbReference>
<dbReference type="Proteomes" id="UP000644756">
    <property type="component" value="Unassembled WGS sequence"/>
</dbReference>
<feature type="binding site" evidence="5">
    <location>
        <position position="57"/>
    </location>
    <ligand>
        <name>substrate</name>
    </ligand>
</feature>
<dbReference type="RefSeq" id="WP_188531919.1">
    <property type="nucleotide sequence ID" value="NZ_BMGR01000010.1"/>
</dbReference>
<dbReference type="SMART" id="SM00870">
    <property type="entry name" value="Asparaginase"/>
    <property type="match status" value="1"/>
</dbReference>
<dbReference type="PIRSF" id="PIRSF500176">
    <property type="entry name" value="L_ASNase"/>
    <property type="match status" value="1"/>
</dbReference>
<dbReference type="EC" id="3.5.1.1" evidence="2"/>
<dbReference type="PROSITE" id="PS51732">
    <property type="entry name" value="ASN_GLN_ASE_3"/>
    <property type="match status" value="1"/>
</dbReference>
<reference evidence="9" key="2">
    <citation type="submission" date="2020-09" db="EMBL/GenBank/DDBJ databases">
        <authorList>
            <person name="Sun Q."/>
            <person name="Zhou Y."/>
        </authorList>
    </citation>
    <scope>NUCLEOTIDE SEQUENCE</scope>
    <source>
        <strain evidence="9">CGMCC 1.12987</strain>
    </source>
</reference>
<dbReference type="AlphaFoldDB" id="A0A917FWF5"/>
<dbReference type="Gene3D" id="3.40.50.40">
    <property type="match status" value="1"/>
</dbReference>
<gene>
    <name evidence="9" type="ORF">GCM10010916_30290</name>
</gene>
<evidence type="ECO:0000256" key="4">
    <source>
        <dbReference type="PIRSR" id="PIRSR001220-1"/>
    </source>
</evidence>
<evidence type="ECO:0000313" key="10">
    <source>
        <dbReference type="Proteomes" id="UP000644756"/>
    </source>
</evidence>
<dbReference type="EMBL" id="BMGR01000010">
    <property type="protein sequence ID" value="GGG11388.1"/>
    <property type="molecule type" value="Genomic_DNA"/>
</dbReference>
<accession>A0A917FWF5</accession>
<dbReference type="InterPro" id="IPR036152">
    <property type="entry name" value="Asp/glu_Ase-like_sf"/>
</dbReference>
<dbReference type="PROSITE" id="PS00144">
    <property type="entry name" value="ASN_GLN_ASE_1"/>
    <property type="match status" value="1"/>
</dbReference>
<evidence type="ECO:0000313" key="9">
    <source>
        <dbReference type="EMBL" id="GGG11388.1"/>
    </source>
</evidence>
<feature type="active site" evidence="6">
    <location>
        <position position="12"/>
    </location>
</feature>
<sequence length="353" mass="39567">MNRILVVFTGGTIGSKKQNNKIDVDHSISFELLERYTQSKKARSVQFDTMQPFNLLSENLIPDDWAVLFKAISKFDLSDYDGLIITHGTDTLPYTAAALSYIYHACPVPILLIASNYPLNDARSKGLNNFIHAVNFILGTKLPGVYVSFENRKGEALIHLGTRLQQSAPFTDEYESAYSVPLGYMNDELFIRVEHPVNPTMEEIREPRSRHIALKTPIFSNEILYLKPYPGLNYNYLPFAGAKPKAVLHDLYHSGTASTRAVNGEIRYSIVDFIETCTKQDVDIYLCPMKNEGEDFYVTSVHMIQAGAHPLAGITVEAALVKVMLAYGSLQTKQEITDFLNSTSLFFEKMGSA</sequence>